<proteinExistence type="predicted"/>
<evidence type="ECO:0000256" key="1">
    <source>
        <dbReference type="SAM" id="MobiDB-lite"/>
    </source>
</evidence>
<gene>
    <name evidence="2" type="ORF">Tco_1029827</name>
</gene>
<evidence type="ECO:0000313" key="3">
    <source>
        <dbReference type="Proteomes" id="UP001151760"/>
    </source>
</evidence>
<reference evidence="2" key="1">
    <citation type="journal article" date="2022" name="Int. J. Mol. Sci.">
        <title>Draft Genome of Tanacetum Coccineum: Genomic Comparison of Closely Related Tanacetum-Family Plants.</title>
        <authorList>
            <person name="Yamashiro T."/>
            <person name="Shiraishi A."/>
            <person name="Nakayama K."/>
            <person name="Satake H."/>
        </authorList>
    </citation>
    <scope>NUCLEOTIDE SEQUENCE</scope>
</reference>
<organism evidence="2 3">
    <name type="scientific">Tanacetum coccineum</name>
    <dbReference type="NCBI Taxonomy" id="301880"/>
    <lineage>
        <taxon>Eukaryota</taxon>
        <taxon>Viridiplantae</taxon>
        <taxon>Streptophyta</taxon>
        <taxon>Embryophyta</taxon>
        <taxon>Tracheophyta</taxon>
        <taxon>Spermatophyta</taxon>
        <taxon>Magnoliopsida</taxon>
        <taxon>eudicotyledons</taxon>
        <taxon>Gunneridae</taxon>
        <taxon>Pentapetalae</taxon>
        <taxon>asterids</taxon>
        <taxon>campanulids</taxon>
        <taxon>Asterales</taxon>
        <taxon>Asteraceae</taxon>
        <taxon>Asteroideae</taxon>
        <taxon>Anthemideae</taxon>
        <taxon>Anthemidinae</taxon>
        <taxon>Tanacetum</taxon>
    </lineage>
</organism>
<feature type="region of interest" description="Disordered" evidence="1">
    <location>
        <begin position="1"/>
        <end position="23"/>
    </location>
</feature>
<sequence>MPHDSPLRGGHTPGSNEGSKKLNELTVLCTKLSDKVTSLEEDLKQTKKVYGKALKKLVKKVKQLEDKLKSTPRRRKTRMIISDDEEELISEDTSKQERKINEIDQDPFISLIGSGDTEVIKGIGDTEVLDIEKETSTAHIPVSTASASETVSTAAPRTPPTTTTVFDDEDFSMAMAQTLIKIKEEVAHKLHDEEVAQKLHDEEMARDAARKEHKMTDFKKALELQKLLKERKETGDIDWNVVVQQVQERQSDAIKRYQTLKRKPVSVAQARKNMIVY</sequence>
<dbReference type="EMBL" id="BQNB010018087">
    <property type="protein sequence ID" value="GJT70541.1"/>
    <property type="molecule type" value="Genomic_DNA"/>
</dbReference>
<dbReference type="Proteomes" id="UP001151760">
    <property type="component" value="Unassembled WGS sequence"/>
</dbReference>
<evidence type="ECO:0000313" key="2">
    <source>
        <dbReference type="EMBL" id="GJT70541.1"/>
    </source>
</evidence>
<keyword evidence="3" id="KW-1185">Reference proteome</keyword>
<reference evidence="2" key="2">
    <citation type="submission" date="2022-01" db="EMBL/GenBank/DDBJ databases">
        <authorList>
            <person name="Yamashiro T."/>
            <person name="Shiraishi A."/>
            <person name="Satake H."/>
            <person name="Nakayama K."/>
        </authorList>
    </citation>
    <scope>NUCLEOTIDE SEQUENCE</scope>
</reference>
<comment type="caution">
    <text evidence="2">The sequence shown here is derived from an EMBL/GenBank/DDBJ whole genome shotgun (WGS) entry which is preliminary data.</text>
</comment>
<accession>A0ABQ5G519</accession>
<name>A0ABQ5G519_9ASTR</name>
<protein>
    <submittedName>
        <fullName evidence="2">Uncharacterized protein</fullName>
    </submittedName>
</protein>